<dbReference type="EMBL" id="LIBB01000019">
    <property type="protein sequence ID" value="KRO73199.1"/>
    <property type="molecule type" value="Genomic_DNA"/>
</dbReference>
<name>A0A0R2SEB7_9GAMM</name>
<dbReference type="AlphaFoldDB" id="A0A0R2SEB7"/>
<protein>
    <recommendedName>
        <fullName evidence="3">DUF3501 domain-containing protein</fullName>
    </recommendedName>
</protein>
<dbReference type="Pfam" id="PF12007">
    <property type="entry name" value="DUF3501"/>
    <property type="match status" value="1"/>
</dbReference>
<sequence>MKKIALTDLLSIEEYNAQRPAIRQSMMDHKQTRRLPLGDNASIHFEDYMVMRYQVLELIRAEKIRGTEDLEGELEAYNPLIPDGKNLKATFMLEFPDEGERRERLGQLIGIETQVSIQIDGFAAVYPIANEDLERSTEEKTSAVHFLRFEFSDEMIAAAKAGAKWVVRSEHINYQVAVDPVPEMIRESLLRDFD</sequence>
<gene>
    <name evidence="1" type="ORF">ABR69_06500</name>
</gene>
<evidence type="ECO:0008006" key="3">
    <source>
        <dbReference type="Google" id="ProtNLM"/>
    </source>
</evidence>
<accession>A0A0R2SEB7</accession>
<dbReference type="InterPro" id="IPR021890">
    <property type="entry name" value="DUF3501"/>
</dbReference>
<proteinExistence type="predicted"/>
<dbReference type="Proteomes" id="UP000051934">
    <property type="component" value="Unassembled WGS sequence"/>
</dbReference>
<evidence type="ECO:0000313" key="2">
    <source>
        <dbReference type="Proteomes" id="UP000051934"/>
    </source>
</evidence>
<reference evidence="1 2" key="1">
    <citation type="submission" date="2015-10" db="EMBL/GenBank/DDBJ databases">
        <title>Metagenome-Assembled Genomes uncover a global brackish microbiome.</title>
        <authorList>
            <person name="Hugerth L.W."/>
            <person name="Larsson J."/>
            <person name="Alneberg J."/>
            <person name="Lindh M.V."/>
            <person name="Legrand C."/>
            <person name="Pinhassi J."/>
            <person name="Andersson A.F."/>
        </authorList>
    </citation>
    <scope>NUCLEOTIDE SEQUENCE [LARGE SCALE GENOMIC DNA]</scope>
    <source>
        <strain evidence="1">BACL4 MAG-120507-bin80</strain>
    </source>
</reference>
<evidence type="ECO:0000313" key="1">
    <source>
        <dbReference type="EMBL" id="KRO73199.1"/>
    </source>
</evidence>
<comment type="caution">
    <text evidence="1">The sequence shown here is derived from an EMBL/GenBank/DDBJ whole genome shotgun (WGS) entry which is preliminary data.</text>
</comment>
<organism evidence="1 2">
    <name type="scientific">OM182 bacterium BACL3 MAG-120507-bin80</name>
    <dbReference type="NCBI Taxonomy" id="1655577"/>
    <lineage>
        <taxon>Bacteria</taxon>
        <taxon>Pseudomonadati</taxon>
        <taxon>Pseudomonadota</taxon>
        <taxon>Gammaproteobacteria</taxon>
        <taxon>OMG group</taxon>
        <taxon>OM182 clade</taxon>
    </lineage>
</organism>